<protein>
    <submittedName>
        <fullName evidence="2">Uncharacterized protein</fullName>
    </submittedName>
</protein>
<organism evidence="2 3">
    <name type="scientific">Kroppenstedtia sanguinis</name>
    <dbReference type="NCBI Taxonomy" id="1380684"/>
    <lineage>
        <taxon>Bacteria</taxon>
        <taxon>Bacillati</taxon>
        <taxon>Bacillota</taxon>
        <taxon>Bacilli</taxon>
        <taxon>Bacillales</taxon>
        <taxon>Thermoactinomycetaceae</taxon>
        <taxon>Kroppenstedtia</taxon>
    </lineage>
</organism>
<dbReference type="RefSeq" id="WP_380164462.1">
    <property type="nucleotide sequence ID" value="NZ_JBHTNU010000006.1"/>
</dbReference>
<keyword evidence="1" id="KW-1133">Transmembrane helix</keyword>
<accession>A0ABW4CAG1</accession>
<dbReference type="EMBL" id="JBHTNU010000006">
    <property type="protein sequence ID" value="MFD1426926.1"/>
    <property type="molecule type" value="Genomic_DNA"/>
</dbReference>
<comment type="caution">
    <text evidence="2">The sequence shown here is derived from an EMBL/GenBank/DDBJ whole genome shotgun (WGS) entry which is preliminary data.</text>
</comment>
<keyword evidence="3" id="KW-1185">Reference proteome</keyword>
<keyword evidence="1" id="KW-0472">Membrane</keyword>
<dbReference type="Proteomes" id="UP001597282">
    <property type="component" value="Unassembled WGS sequence"/>
</dbReference>
<evidence type="ECO:0000313" key="3">
    <source>
        <dbReference type="Proteomes" id="UP001597282"/>
    </source>
</evidence>
<reference evidence="3" key="1">
    <citation type="journal article" date="2019" name="Int. J. Syst. Evol. Microbiol.">
        <title>The Global Catalogue of Microorganisms (GCM) 10K type strain sequencing project: providing services to taxonomists for standard genome sequencing and annotation.</title>
        <authorList>
            <consortium name="The Broad Institute Genomics Platform"/>
            <consortium name="The Broad Institute Genome Sequencing Center for Infectious Disease"/>
            <person name="Wu L."/>
            <person name="Ma J."/>
        </authorList>
    </citation>
    <scope>NUCLEOTIDE SEQUENCE [LARGE SCALE GENOMIC DNA]</scope>
    <source>
        <strain evidence="3">S1</strain>
    </source>
</reference>
<gene>
    <name evidence="2" type="ORF">ACFQ4Y_08240</name>
</gene>
<proteinExistence type="predicted"/>
<name>A0ABW4CAG1_9BACL</name>
<feature type="transmembrane region" description="Helical" evidence="1">
    <location>
        <begin position="20"/>
        <end position="37"/>
    </location>
</feature>
<evidence type="ECO:0000313" key="2">
    <source>
        <dbReference type="EMBL" id="MFD1426926.1"/>
    </source>
</evidence>
<keyword evidence="1" id="KW-0812">Transmembrane</keyword>
<sequence>MDVAWYAVHRVLSVQAGDRVVGSALIVLFSSFSILKISKYDGYDFPFNTGGYSTDIKVRPTQVIERKGSNWT</sequence>
<evidence type="ECO:0000256" key="1">
    <source>
        <dbReference type="SAM" id="Phobius"/>
    </source>
</evidence>